<evidence type="ECO:0000259" key="2">
    <source>
        <dbReference type="Pfam" id="PF01476"/>
    </source>
</evidence>
<dbReference type="CDD" id="cd00118">
    <property type="entry name" value="LysM"/>
    <property type="match status" value="1"/>
</dbReference>
<dbReference type="InterPro" id="IPR036779">
    <property type="entry name" value="LysM_dom_sf"/>
</dbReference>
<organism evidence="3 4">
    <name type="scientific">Paenibacillus antarcticus</name>
    <dbReference type="NCBI Taxonomy" id="253703"/>
    <lineage>
        <taxon>Bacteria</taxon>
        <taxon>Bacillati</taxon>
        <taxon>Bacillota</taxon>
        <taxon>Bacilli</taxon>
        <taxon>Bacillales</taxon>
        <taxon>Paenibacillaceae</taxon>
        <taxon>Paenibacillus</taxon>
    </lineage>
</organism>
<reference evidence="3 4" key="1">
    <citation type="submission" date="2016-03" db="EMBL/GenBank/DDBJ databases">
        <title>Draft genome sequence of Paenibacillus antarcticus CECT 5836.</title>
        <authorList>
            <person name="Shin S.-K."/>
            <person name="Yi H."/>
        </authorList>
    </citation>
    <scope>NUCLEOTIDE SEQUENCE [LARGE SCALE GENOMIC DNA]</scope>
    <source>
        <strain evidence="3 4">CECT 5836</strain>
    </source>
</reference>
<comment type="caution">
    <text evidence="3">The sequence shown here is derived from an EMBL/GenBank/DDBJ whole genome shotgun (WGS) entry which is preliminary data.</text>
</comment>
<protein>
    <recommendedName>
        <fullName evidence="2">LysM domain-containing protein</fullName>
    </recommendedName>
</protein>
<keyword evidence="1" id="KW-1133">Transmembrane helix</keyword>
<keyword evidence="4" id="KW-1185">Reference proteome</keyword>
<dbReference type="AlphaFoldDB" id="A0A162Q1C9"/>
<evidence type="ECO:0000313" key="4">
    <source>
        <dbReference type="Proteomes" id="UP000077355"/>
    </source>
</evidence>
<dbReference type="Proteomes" id="UP000077355">
    <property type="component" value="Unassembled WGS sequence"/>
</dbReference>
<feature type="domain" description="LysM" evidence="2">
    <location>
        <begin position="75"/>
        <end position="122"/>
    </location>
</feature>
<dbReference type="RefSeq" id="WP_068652860.1">
    <property type="nucleotide sequence ID" value="NZ_CP043611.1"/>
</dbReference>
<dbReference type="Gene3D" id="3.10.350.10">
    <property type="entry name" value="LysM domain"/>
    <property type="match status" value="1"/>
</dbReference>
<evidence type="ECO:0000256" key="1">
    <source>
        <dbReference type="SAM" id="Phobius"/>
    </source>
</evidence>
<accession>A0A162Q1C9</accession>
<keyword evidence="1" id="KW-0812">Transmembrane</keyword>
<dbReference type="InterPro" id="IPR018392">
    <property type="entry name" value="LysM"/>
</dbReference>
<gene>
    <name evidence="3" type="ORF">PBAT_22240</name>
</gene>
<proteinExistence type="predicted"/>
<feature type="transmembrane region" description="Helical" evidence="1">
    <location>
        <begin position="42"/>
        <end position="61"/>
    </location>
</feature>
<dbReference type="Pfam" id="PF01476">
    <property type="entry name" value="LysM"/>
    <property type="match status" value="1"/>
</dbReference>
<sequence length="124" mass="14049">MLRYSTYESIHRPTSDTLTRTNTYAWRVKLSAFISPQLIKRLIWVLLLLTVGCTGMVSAFANSAGEVREERHLIIQPGDTLWGIAVQEKPAGMDTRVYIKEMKHLNELSRGTIKAGEVLSLPQY</sequence>
<dbReference type="EMBL" id="LVJI01000048">
    <property type="protein sequence ID" value="OAB41270.1"/>
    <property type="molecule type" value="Genomic_DNA"/>
</dbReference>
<evidence type="ECO:0000313" key="3">
    <source>
        <dbReference type="EMBL" id="OAB41270.1"/>
    </source>
</evidence>
<keyword evidence="1" id="KW-0472">Membrane</keyword>
<dbReference type="OrthoDB" id="9801998at2"/>
<name>A0A162Q1C9_9BACL</name>